<dbReference type="AlphaFoldDB" id="A0A286U6S6"/>
<dbReference type="PANTHER" id="PTHR28041:SF1">
    <property type="entry name" value="LARGE RIBOSOMAL SUBUNIT PROTEIN ML59"/>
    <property type="match status" value="1"/>
</dbReference>
<feature type="region of interest" description="Disordered" evidence="1">
    <location>
        <begin position="130"/>
        <end position="165"/>
    </location>
</feature>
<feature type="domain" description="Large ribosomal subunit protein mL59" evidence="2">
    <location>
        <begin position="9"/>
        <end position="236"/>
    </location>
</feature>
<dbReference type="EMBL" id="NBII01000010">
    <property type="protein sequence ID" value="PAV15244.1"/>
    <property type="molecule type" value="Genomic_DNA"/>
</dbReference>
<dbReference type="STRING" id="2282107.A0A286U6S6"/>
<dbReference type="Pfam" id="PF18126">
    <property type="entry name" value="Mitoc_mL59"/>
    <property type="match status" value="1"/>
</dbReference>
<evidence type="ECO:0000259" key="2">
    <source>
        <dbReference type="Pfam" id="PF18126"/>
    </source>
</evidence>
<proteinExistence type="predicted"/>
<name>A0A286U6S6_9AGAM</name>
<reference evidence="3 4" key="1">
    <citation type="journal article" date="2017" name="Mol. Ecol.">
        <title>Comparative and population genomic landscape of Phellinus noxius: A hypervariable fungus causing root rot in trees.</title>
        <authorList>
            <person name="Chung C.L."/>
            <person name="Lee T.J."/>
            <person name="Akiba M."/>
            <person name="Lee H.H."/>
            <person name="Kuo T.H."/>
            <person name="Liu D."/>
            <person name="Ke H.M."/>
            <person name="Yokoi T."/>
            <person name="Roa M.B."/>
            <person name="Lu M.J."/>
            <person name="Chang Y.Y."/>
            <person name="Ann P.J."/>
            <person name="Tsai J.N."/>
            <person name="Chen C.Y."/>
            <person name="Tzean S.S."/>
            <person name="Ota Y."/>
            <person name="Hattori T."/>
            <person name="Sahashi N."/>
            <person name="Liou R.F."/>
            <person name="Kikuchi T."/>
            <person name="Tsai I.J."/>
        </authorList>
    </citation>
    <scope>NUCLEOTIDE SEQUENCE [LARGE SCALE GENOMIC DNA]</scope>
    <source>
        <strain evidence="3 4">FFPRI411160</strain>
    </source>
</reference>
<dbReference type="PANTHER" id="PTHR28041">
    <property type="entry name" value="54S RIBOSOMAL PROTEIN L25, MITOCHONDRIAL"/>
    <property type="match status" value="1"/>
</dbReference>
<accession>A0A286U6S6</accession>
<dbReference type="GO" id="GO:0003735">
    <property type="term" value="F:structural constituent of ribosome"/>
    <property type="evidence" value="ECO:0007669"/>
    <property type="project" value="InterPro"/>
</dbReference>
<protein>
    <submittedName>
        <fullName evidence="3">60s ribosomal l25</fullName>
    </submittedName>
</protein>
<dbReference type="Proteomes" id="UP000217199">
    <property type="component" value="Unassembled WGS sequence"/>
</dbReference>
<dbReference type="InterPro" id="IPR040922">
    <property type="entry name" value="Ribosomal_mL59_dom"/>
</dbReference>
<evidence type="ECO:0000256" key="1">
    <source>
        <dbReference type="SAM" id="MobiDB-lite"/>
    </source>
</evidence>
<sequence length="259" mass="29666">MATKVLPKTLQGFRAREFQRLIIAGGAPQGFPAPYTTEYYAKLKSLRINEVNTEIDIQNPFLPHAKKFKTEGEKAGRGLGKWSTPRYSLRRQAELVKAAREAGVLHLLPPGPKCTVEEIKKAAEEATMKAGVTQQKQVSEKEVATESKAGKASPSERRKAKKKSPLFRVSKVSGLPDVVFRWTGKAPESRHRALTIYEGRRRMFKGHKWERHLEKRRAQIAVRMRDMSERIQRFKNVYKKKQPRPLNPAPRRKKESLPF</sequence>
<feature type="compositionally biased region" description="Basic and acidic residues" evidence="1">
    <location>
        <begin position="138"/>
        <end position="157"/>
    </location>
</feature>
<feature type="region of interest" description="Disordered" evidence="1">
    <location>
        <begin position="234"/>
        <end position="259"/>
    </location>
</feature>
<gene>
    <name evidence="3" type="ORF">PNOK_0900500</name>
</gene>
<organism evidence="3 4">
    <name type="scientific">Pyrrhoderma noxium</name>
    <dbReference type="NCBI Taxonomy" id="2282107"/>
    <lineage>
        <taxon>Eukaryota</taxon>
        <taxon>Fungi</taxon>
        <taxon>Dikarya</taxon>
        <taxon>Basidiomycota</taxon>
        <taxon>Agaricomycotina</taxon>
        <taxon>Agaricomycetes</taxon>
        <taxon>Hymenochaetales</taxon>
        <taxon>Hymenochaetaceae</taxon>
        <taxon>Pyrrhoderma</taxon>
    </lineage>
</organism>
<feature type="compositionally biased region" description="Basic residues" evidence="1">
    <location>
        <begin position="250"/>
        <end position="259"/>
    </location>
</feature>
<evidence type="ECO:0000313" key="3">
    <source>
        <dbReference type="EMBL" id="PAV15244.1"/>
    </source>
</evidence>
<dbReference type="OrthoDB" id="18529at2759"/>
<dbReference type="InParanoid" id="A0A286U6S6"/>
<evidence type="ECO:0000313" key="4">
    <source>
        <dbReference type="Proteomes" id="UP000217199"/>
    </source>
</evidence>
<comment type="caution">
    <text evidence="3">The sequence shown here is derived from an EMBL/GenBank/DDBJ whole genome shotgun (WGS) entry which is preliminary data.</text>
</comment>
<dbReference type="InterPro" id="IPR037507">
    <property type="entry name" value="Ribosomal_mL59"/>
</dbReference>
<dbReference type="GO" id="GO:0005762">
    <property type="term" value="C:mitochondrial large ribosomal subunit"/>
    <property type="evidence" value="ECO:0007669"/>
    <property type="project" value="InterPro"/>
</dbReference>
<keyword evidence="4" id="KW-1185">Reference proteome</keyword>